<proteinExistence type="predicted"/>
<name>E9B585_LEIMU</name>
<dbReference type="KEGG" id="lmi:LMXM_33_2960"/>
<keyword evidence="2" id="KW-1185">Reference proteome</keyword>
<evidence type="ECO:0000313" key="2">
    <source>
        <dbReference type="Proteomes" id="UP000007259"/>
    </source>
</evidence>
<protein>
    <submittedName>
        <fullName evidence="1">Uncharacterized protein</fullName>
    </submittedName>
</protein>
<dbReference type="PhylomeDB" id="E9B585"/>
<evidence type="ECO:0000313" key="1">
    <source>
        <dbReference type="EMBL" id="CBZ30405.1"/>
    </source>
</evidence>
<dbReference type="RefSeq" id="XP_003878852.1">
    <property type="nucleotide sequence ID" value="XM_003878803.1"/>
</dbReference>
<dbReference type="GeneID" id="13452460"/>
<organism evidence="1 2">
    <name type="scientific">Leishmania mexicana (strain MHOM/GT/2001/U1103)</name>
    <dbReference type="NCBI Taxonomy" id="929439"/>
    <lineage>
        <taxon>Eukaryota</taxon>
        <taxon>Discoba</taxon>
        <taxon>Euglenozoa</taxon>
        <taxon>Kinetoplastea</taxon>
        <taxon>Metakinetoplastina</taxon>
        <taxon>Trypanosomatida</taxon>
        <taxon>Trypanosomatidae</taxon>
        <taxon>Leishmaniinae</taxon>
        <taxon>Leishmania</taxon>
    </lineage>
</organism>
<dbReference type="VEuPathDB" id="TriTrypDB:LmxM.33.2960"/>
<dbReference type="OMA" id="CGVIALR"/>
<dbReference type="OrthoDB" id="264331at2759"/>
<dbReference type="Proteomes" id="UP000007259">
    <property type="component" value="Chromosome 33"/>
</dbReference>
<reference evidence="1 2" key="1">
    <citation type="journal article" date="2011" name="Genome Res.">
        <title>Chromosome and gene copy number variation allow major structural change between species and strains of Leishmania.</title>
        <authorList>
            <person name="Rogers M.B."/>
            <person name="Hilley J.D."/>
            <person name="Dickens N.J."/>
            <person name="Wilkes J."/>
            <person name="Bates P.A."/>
            <person name="Depledge D.P."/>
            <person name="Harris D."/>
            <person name="Her Y."/>
            <person name="Herzyk P."/>
            <person name="Imamura H."/>
            <person name="Otto T.D."/>
            <person name="Sanders M."/>
            <person name="Seeger K."/>
            <person name="Dujardin J.C."/>
            <person name="Berriman M."/>
            <person name="Smith D.F."/>
            <person name="Hertz-Fowler C."/>
            <person name="Mottram J.C."/>
        </authorList>
    </citation>
    <scope>NUCLEOTIDE SEQUENCE [LARGE SCALE GENOMIC DNA]</scope>
    <source>
        <strain evidence="1 2">MHOM/GT/2001/U1103</strain>
    </source>
</reference>
<sequence length="230" mass="25116">MLDIIMEGLTQPPQIPSNGAYSLGLLLALSAGPLPLISEHIIGAYLALQLLWWLLLCIRAARAVGSESARRQLKEREKEAYLKWMDGLRFSVAELICHHFLHFEFGAQVCMLYCGTGALRTVARPLVYVILCLSAGSEWATRLTGYNPAYLLEAIGCGDRTEFASGPAWKQHGQTSGAGVEGTSAQVRVSSLAPTKNADSAKNNNNRCTVLDEGPHFNRTSRGCMLTYTE</sequence>
<gene>
    <name evidence="1" type="ORF">LMXM_33_2960</name>
</gene>
<accession>E9B585</accession>
<dbReference type="EMBL" id="FR799586">
    <property type="protein sequence ID" value="CBZ30405.1"/>
    <property type="molecule type" value="Genomic_DNA"/>
</dbReference>
<dbReference type="AlphaFoldDB" id="E9B585"/>